<reference evidence="9 10" key="1">
    <citation type="submission" date="2024-06" db="EMBL/GenBank/DDBJ databases">
        <title>Sorghum-associated microbial communities from plants grown in Nebraska, USA.</title>
        <authorList>
            <person name="Schachtman D."/>
        </authorList>
    </citation>
    <scope>NUCLEOTIDE SEQUENCE [LARGE SCALE GENOMIC DNA]</scope>
    <source>
        <strain evidence="9 10">2709</strain>
    </source>
</reference>
<evidence type="ECO:0000256" key="7">
    <source>
        <dbReference type="SAM" id="Phobius"/>
    </source>
</evidence>
<evidence type="ECO:0000313" key="10">
    <source>
        <dbReference type="Proteomes" id="UP001549320"/>
    </source>
</evidence>
<evidence type="ECO:0000256" key="5">
    <source>
        <dbReference type="ARBA" id="ARBA00023098"/>
    </source>
</evidence>
<feature type="transmembrane region" description="Helical" evidence="7">
    <location>
        <begin position="49"/>
        <end position="68"/>
    </location>
</feature>
<keyword evidence="4" id="KW-0560">Oxidoreductase</keyword>
<feature type="transmembrane region" description="Helical" evidence="7">
    <location>
        <begin position="88"/>
        <end position="108"/>
    </location>
</feature>
<keyword evidence="5" id="KW-0443">Lipid metabolism</keyword>
<dbReference type="PANTHER" id="PTHR21624:SF1">
    <property type="entry name" value="ALKYLGLYCEROL MONOOXYGENASE"/>
    <property type="match status" value="1"/>
</dbReference>
<accession>A0ABV2Q8X1</accession>
<feature type="domain" description="Fatty acid hydroxylase" evidence="8">
    <location>
        <begin position="94"/>
        <end position="235"/>
    </location>
</feature>
<gene>
    <name evidence="9" type="ORF">ABIE13_002568</name>
</gene>
<keyword evidence="3 7" id="KW-1133">Transmembrane helix</keyword>
<proteinExistence type="predicted"/>
<evidence type="ECO:0000256" key="2">
    <source>
        <dbReference type="ARBA" id="ARBA00022692"/>
    </source>
</evidence>
<dbReference type="Pfam" id="PF04116">
    <property type="entry name" value="FA_hydroxylase"/>
    <property type="match status" value="1"/>
</dbReference>
<evidence type="ECO:0000256" key="3">
    <source>
        <dbReference type="ARBA" id="ARBA00022989"/>
    </source>
</evidence>
<dbReference type="RefSeq" id="WP_354443868.1">
    <property type="nucleotide sequence ID" value="NZ_JBEPSH010000005.1"/>
</dbReference>
<protein>
    <submittedName>
        <fullName evidence="9">Sterol desaturase/sphingolipid hydroxylase (Fatty acid hydroxylase superfamily)</fullName>
    </submittedName>
</protein>
<evidence type="ECO:0000256" key="6">
    <source>
        <dbReference type="ARBA" id="ARBA00023136"/>
    </source>
</evidence>
<evidence type="ECO:0000256" key="4">
    <source>
        <dbReference type="ARBA" id="ARBA00023002"/>
    </source>
</evidence>
<dbReference type="InterPro" id="IPR006694">
    <property type="entry name" value="Fatty_acid_hydroxylase"/>
</dbReference>
<name>A0ABV2Q8X1_9BURK</name>
<evidence type="ECO:0000313" key="9">
    <source>
        <dbReference type="EMBL" id="MET4577457.1"/>
    </source>
</evidence>
<organism evidence="9 10">
    <name type="scientific">Ottowia thiooxydans</name>
    <dbReference type="NCBI Taxonomy" id="219182"/>
    <lineage>
        <taxon>Bacteria</taxon>
        <taxon>Pseudomonadati</taxon>
        <taxon>Pseudomonadota</taxon>
        <taxon>Betaproteobacteria</taxon>
        <taxon>Burkholderiales</taxon>
        <taxon>Comamonadaceae</taxon>
        <taxon>Ottowia</taxon>
    </lineage>
</organism>
<dbReference type="InterPro" id="IPR051689">
    <property type="entry name" value="Sterol_desaturase/TMEM195"/>
</dbReference>
<dbReference type="Proteomes" id="UP001549320">
    <property type="component" value="Unassembled WGS sequence"/>
</dbReference>
<feature type="transmembrane region" description="Helical" evidence="7">
    <location>
        <begin position="148"/>
        <end position="167"/>
    </location>
</feature>
<evidence type="ECO:0000259" key="8">
    <source>
        <dbReference type="Pfam" id="PF04116"/>
    </source>
</evidence>
<keyword evidence="2 7" id="KW-0812">Transmembrane</keyword>
<comment type="subcellular location">
    <subcellularLocation>
        <location evidence="1">Endomembrane system</location>
        <topology evidence="1">Multi-pass membrane protein</topology>
    </subcellularLocation>
</comment>
<feature type="transmembrane region" description="Helical" evidence="7">
    <location>
        <begin position="6"/>
        <end position="28"/>
    </location>
</feature>
<keyword evidence="10" id="KW-1185">Reference proteome</keyword>
<dbReference type="EMBL" id="JBEPSH010000005">
    <property type="protein sequence ID" value="MET4577457.1"/>
    <property type="molecule type" value="Genomic_DNA"/>
</dbReference>
<sequence length="276" mass="32186">MVDSEFARFVNLVAMVAVFGGFALTAVLESIWPRYQWSARERTLHFLQNLLIWITLVVSFSLVFQWFLKPVWDVLSLQKVGLLNLLEVPYWAAWAVGFLIADFSDYLVHRISHQWKPMWLLHAVHHSDPKVDVSTSLRQHPLSPFPGLAFRLVILLGFGVPLEVFLVRDALAIVLSHMHHAAIAWTPNALAWWERWVGWLLVTPAAHQTHHSPDVKYTDSNFGQFLSLWDRWLGTYQTPPIPLQETGLSRLSDPEWHTWWGLLKTPWKVRRYWDQL</sequence>
<comment type="caution">
    <text evidence="9">The sequence shown here is derived from an EMBL/GenBank/DDBJ whole genome shotgun (WGS) entry which is preliminary data.</text>
</comment>
<keyword evidence="6 7" id="KW-0472">Membrane</keyword>
<evidence type="ECO:0000256" key="1">
    <source>
        <dbReference type="ARBA" id="ARBA00004127"/>
    </source>
</evidence>
<dbReference type="PANTHER" id="PTHR21624">
    <property type="entry name" value="STEROL DESATURASE-RELATED PROTEIN"/>
    <property type="match status" value="1"/>
</dbReference>